<evidence type="ECO:0000256" key="4">
    <source>
        <dbReference type="ARBA" id="ARBA00022490"/>
    </source>
</evidence>
<evidence type="ECO:0000256" key="1">
    <source>
        <dbReference type="ARBA" id="ARBA00004123"/>
    </source>
</evidence>
<dbReference type="InterPro" id="IPR000717">
    <property type="entry name" value="PCI_dom"/>
</dbReference>
<protein>
    <recommendedName>
        <fullName evidence="8">PCI domain-containing protein</fullName>
    </recommendedName>
</protein>
<dbReference type="Pfam" id="PF10602">
    <property type="entry name" value="RPN7"/>
    <property type="match status" value="1"/>
</dbReference>
<dbReference type="OMA" id="IYLQNWA"/>
<gene>
    <name evidence="9" type="ORF">LLEC1_01120</name>
</gene>
<dbReference type="GO" id="GO:0005737">
    <property type="term" value="C:cytoplasm"/>
    <property type="evidence" value="ECO:0007669"/>
    <property type="project" value="UniProtKB-SubCell"/>
</dbReference>
<organism evidence="9 10">
    <name type="scientific">Cordyceps confragosa</name>
    <name type="common">Lecanicillium lecanii</name>
    <dbReference type="NCBI Taxonomy" id="2714763"/>
    <lineage>
        <taxon>Eukaryota</taxon>
        <taxon>Fungi</taxon>
        <taxon>Dikarya</taxon>
        <taxon>Ascomycota</taxon>
        <taxon>Pezizomycotina</taxon>
        <taxon>Sordariomycetes</taxon>
        <taxon>Hypocreomycetidae</taxon>
        <taxon>Hypocreales</taxon>
        <taxon>Cordycipitaceae</taxon>
        <taxon>Akanthomyces</taxon>
    </lineage>
</organism>
<name>A0A179I6L1_CORDF</name>
<dbReference type="SMART" id="SM00088">
    <property type="entry name" value="PINT"/>
    <property type="match status" value="1"/>
</dbReference>
<evidence type="ECO:0000256" key="6">
    <source>
        <dbReference type="ARBA" id="ARBA00023242"/>
    </source>
</evidence>
<sequence length="490" mass="54801">MASSGASTDAPARAASVEELLITGKLFSGVPSSQLPKFDLDLYIQNYTEPGRTRLDRLLLIGKSCMPLRVDALKAAIEEAKSGRDVSQYKQAWDCIRKLAPEEPEATRDAAWIDTTEKSNKAETQRLESELKGYKHNLIKESIRLASCRQPGANVVVQMGNEDLGRHFEAIGKLNEASDAYSRIRQDVSSTKHIIDCGMHLANVSLYRRDWNMVLTNTGKITGVQSADEEQSLQTFVRVMSGIAQLSLGNYLESAKNLLLIDFAVPPAQYSHVASPNDIAVYGGLTALATMDRAELQRRVLDNQSFRTFLEHEPHVRKAVSLFVSGRYSNCLSILESYRSDYLLDVYLQKHVRELYTRIRTKCIVQYFVPFSRITLESLEAAFGLPGQSLQDELMDMIRNDFLNARIDARNQLLVAVQQDPRADMQKRTLDTAKKYESEATEHLRRVSIISAGLEVVPSKVDTSGPPGQWYEDPRSMESMENGGGDVEVA</sequence>
<dbReference type="PANTHER" id="PTHR14145:SF2">
    <property type="entry name" value="COP9 SIGNALOSOME COMPLEX SUBUNIT 1"/>
    <property type="match status" value="1"/>
</dbReference>
<dbReference type="AlphaFoldDB" id="A0A179I6L1"/>
<feature type="region of interest" description="Disordered" evidence="7">
    <location>
        <begin position="460"/>
        <end position="490"/>
    </location>
</feature>
<evidence type="ECO:0000313" key="9">
    <source>
        <dbReference type="EMBL" id="OAQ97551.1"/>
    </source>
</evidence>
<proteinExistence type="inferred from homology"/>
<dbReference type="PANTHER" id="PTHR14145">
    <property type="entry name" value="26S PROTESOME SUBUNIT 6"/>
    <property type="match status" value="1"/>
</dbReference>
<dbReference type="SUPFAM" id="SSF46785">
    <property type="entry name" value="Winged helix' DNA-binding domain"/>
    <property type="match status" value="1"/>
</dbReference>
<dbReference type="Gene3D" id="1.25.40.570">
    <property type="match status" value="1"/>
</dbReference>
<dbReference type="InterPro" id="IPR036390">
    <property type="entry name" value="WH_DNA-bd_sf"/>
</dbReference>
<dbReference type="InterPro" id="IPR045135">
    <property type="entry name" value="Rpn7_N"/>
</dbReference>
<dbReference type="Proteomes" id="UP000243081">
    <property type="component" value="Unassembled WGS sequence"/>
</dbReference>
<dbReference type="PROSITE" id="PS50250">
    <property type="entry name" value="PCI"/>
    <property type="match status" value="1"/>
</dbReference>
<evidence type="ECO:0000313" key="10">
    <source>
        <dbReference type="Proteomes" id="UP000243081"/>
    </source>
</evidence>
<keyword evidence="5" id="KW-0736">Signalosome</keyword>
<evidence type="ECO:0000256" key="7">
    <source>
        <dbReference type="SAM" id="MobiDB-lite"/>
    </source>
</evidence>
<dbReference type="InterPro" id="IPR019585">
    <property type="entry name" value="Rpn7/CSN1"/>
</dbReference>
<dbReference type="EMBL" id="LUKN01003370">
    <property type="protein sequence ID" value="OAQ97551.1"/>
    <property type="molecule type" value="Genomic_DNA"/>
</dbReference>
<evidence type="ECO:0000256" key="3">
    <source>
        <dbReference type="ARBA" id="ARBA00008793"/>
    </source>
</evidence>
<accession>A0A179I6L1</accession>
<evidence type="ECO:0000256" key="2">
    <source>
        <dbReference type="ARBA" id="ARBA00004496"/>
    </source>
</evidence>
<keyword evidence="10" id="KW-1185">Reference proteome</keyword>
<comment type="subcellular location">
    <subcellularLocation>
        <location evidence="2">Cytoplasm</location>
    </subcellularLocation>
    <subcellularLocation>
        <location evidence="1">Nucleus</location>
    </subcellularLocation>
</comment>
<evidence type="ECO:0000256" key="5">
    <source>
        <dbReference type="ARBA" id="ARBA00022790"/>
    </source>
</evidence>
<dbReference type="GO" id="GO:0008180">
    <property type="term" value="C:COP9 signalosome"/>
    <property type="evidence" value="ECO:0007669"/>
    <property type="project" value="UniProtKB-KW"/>
</dbReference>
<reference evidence="9 10" key="1">
    <citation type="submission" date="2016-03" db="EMBL/GenBank/DDBJ databases">
        <title>Fine-scale spatial genetic structure of a fungal parasite of coffee scale insects.</title>
        <authorList>
            <person name="Jackson D."/>
            <person name="Zemenick K.A."/>
            <person name="Malloure B."/>
            <person name="Quandt C.A."/>
            <person name="James T.Y."/>
        </authorList>
    </citation>
    <scope>NUCLEOTIDE SEQUENCE [LARGE SCALE GENOMIC DNA]</scope>
    <source>
        <strain evidence="9 10">UM487</strain>
    </source>
</reference>
<comment type="similarity">
    <text evidence="3">Belongs to the CSN1 family.</text>
</comment>
<keyword evidence="4" id="KW-0963">Cytoplasm</keyword>
<dbReference type="OrthoDB" id="422427at2759"/>
<dbReference type="Pfam" id="PF01399">
    <property type="entry name" value="PCI"/>
    <property type="match status" value="1"/>
</dbReference>
<evidence type="ECO:0000259" key="8">
    <source>
        <dbReference type="PROSITE" id="PS50250"/>
    </source>
</evidence>
<feature type="domain" description="PCI" evidence="8">
    <location>
        <begin position="261"/>
        <end position="421"/>
    </location>
</feature>
<comment type="caution">
    <text evidence="9">The sequence shown here is derived from an EMBL/GenBank/DDBJ whole genome shotgun (WGS) entry which is preliminary data.</text>
</comment>
<keyword evidence="6" id="KW-0539">Nucleus</keyword>